<feature type="compositionally biased region" description="Basic residues" evidence="1">
    <location>
        <begin position="430"/>
        <end position="442"/>
    </location>
</feature>
<keyword evidence="3" id="KW-1185">Reference proteome</keyword>
<feature type="compositionally biased region" description="Polar residues" evidence="1">
    <location>
        <begin position="170"/>
        <end position="186"/>
    </location>
</feature>
<protein>
    <recommendedName>
        <fullName evidence="4">Protein NBA1</fullName>
    </recommendedName>
</protein>
<evidence type="ECO:0000256" key="1">
    <source>
        <dbReference type="SAM" id="MobiDB-lite"/>
    </source>
</evidence>
<feature type="compositionally biased region" description="Low complexity" evidence="1">
    <location>
        <begin position="1"/>
        <end position="10"/>
    </location>
</feature>
<dbReference type="AlphaFoldDB" id="A0AAX4H4A3"/>
<feature type="region of interest" description="Disordered" evidence="1">
    <location>
        <begin position="170"/>
        <end position="189"/>
    </location>
</feature>
<dbReference type="RefSeq" id="XP_062875406.1">
    <property type="nucleotide sequence ID" value="XM_063019336.1"/>
</dbReference>
<proteinExistence type="predicted"/>
<evidence type="ECO:0000313" key="2">
    <source>
        <dbReference type="EMBL" id="WPK23019.1"/>
    </source>
</evidence>
<feature type="region of interest" description="Disordered" evidence="1">
    <location>
        <begin position="1"/>
        <end position="28"/>
    </location>
</feature>
<organism evidence="2 3">
    <name type="scientific">Australozyma saopauloensis</name>
    <dbReference type="NCBI Taxonomy" id="291208"/>
    <lineage>
        <taxon>Eukaryota</taxon>
        <taxon>Fungi</taxon>
        <taxon>Dikarya</taxon>
        <taxon>Ascomycota</taxon>
        <taxon>Saccharomycotina</taxon>
        <taxon>Pichiomycetes</taxon>
        <taxon>Metschnikowiaceae</taxon>
        <taxon>Australozyma</taxon>
    </lineage>
</organism>
<feature type="compositionally biased region" description="Low complexity" evidence="1">
    <location>
        <begin position="207"/>
        <end position="218"/>
    </location>
</feature>
<feature type="region of interest" description="Disordered" evidence="1">
    <location>
        <begin position="201"/>
        <end position="237"/>
    </location>
</feature>
<accession>A0AAX4H4A3</accession>
<dbReference type="EMBL" id="CP138894">
    <property type="protein sequence ID" value="WPK23019.1"/>
    <property type="molecule type" value="Genomic_DNA"/>
</dbReference>
<evidence type="ECO:0000313" key="3">
    <source>
        <dbReference type="Proteomes" id="UP001338582"/>
    </source>
</evidence>
<name>A0AAX4H4A3_9ASCO</name>
<gene>
    <name evidence="2" type="ORF">PUMCH_000242</name>
</gene>
<dbReference type="Proteomes" id="UP001338582">
    <property type="component" value="Chromosome 1"/>
</dbReference>
<feature type="region of interest" description="Disordered" evidence="1">
    <location>
        <begin position="269"/>
        <end position="291"/>
    </location>
</feature>
<feature type="region of interest" description="Disordered" evidence="1">
    <location>
        <begin position="409"/>
        <end position="447"/>
    </location>
</feature>
<dbReference type="KEGG" id="asau:88171311"/>
<sequence>MTSDKSSSENSDSHKSGSKLIPPRHDEGRASFLSNISYEASEIGKAVPVAMINNLRNTGEVKQMYVENVNTERPIGEDDESVFSGSVKLGRLDTVKSVDAKGLAQQPELTVTTAVESVIPPRLRRRPISELPTTAEVITKSPKSAKRGSLTINEDLDKLMESANILKENTSASKMSVNESMGSGLTNRVVPETNLSSDAFETAEGDSVSSSQETTSFSAPLKLPKRPNAANLGKARQASLEFASKQVPGDRKDHLEILSIETASSFHTDDQLIPESQGGETDAGIKPKTDDVSNSLAKKLIPQRLYSEESKISPRTGNNEYNNPDKDFDKVHAKSIAIDNFPTEGIQTDPATHLVQADEGRTTVPQENFADMNQNTTNAVLPPPIETSSLEQPDKLRNVDPDNEFYDIEEPILVSQPSQGKPIKDSMKNGSRRSKKGARKSRRSTDSKLKPFSYSTLVNLLESINGTVIGEEFESLNLPTQEKQLIEKIIDLLSRLTSDMVLDENRYLVGIARLEKAHRVLEGFM</sequence>
<dbReference type="GeneID" id="88171311"/>
<reference evidence="2 3" key="1">
    <citation type="submission" date="2023-10" db="EMBL/GenBank/DDBJ databases">
        <title>Draft Genome Sequence of Candida saopaulonensis from a very Premature Infant with Sepsis.</title>
        <authorList>
            <person name="Ning Y."/>
            <person name="Dai R."/>
            <person name="Xiao M."/>
            <person name="Xu Y."/>
            <person name="Yan Q."/>
            <person name="Zhang L."/>
        </authorList>
    </citation>
    <scope>NUCLEOTIDE SEQUENCE [LARGE SCALE GENOMIC DNA]</scope>
    <source>
        <strain evidence="2 3">19XY460</strain>
    </source>
</reference>
<evidence type="ECO:0008006" key="4">
    <source>
        <dbReference type="Google" id="ProtNLM"/>
    </source>
</evidence>